<dbReference type="InterPro" id="IPR045584">
    <property type="entry name" value="Pilin-like"/>
</dbReference>
<dbReference type="NCBIfam" id="TIGR02532">
    <property type="entry name" value="IV_pilin_GFxxxE"/>
    <property type="match status" value="1"/>
</dbReference>
<accession>A0A517PQD8</accession>
<dbReference type="AlphaFoldDB" id="A0A517PQD8"/>
<proteinExistence type="predicted"/>
<dbReference type="EMBL" id="CP036266">
    <property type="protein sequence ID" value="QDT21578.1"/>
    <property type="molecule type" value="Genomic_DNA"/>
</dbReference>
<keyword evidence="3" id="KW-1185">Reference proteome</keyword>
<dbReference type="RefSeq" id="WP_145186109.1">
    <property type="nucleotide sequence ID" value="NZ_CP036266.1"/>
</dbReference>
<dbReference type="PANTHER" id="PTHR30093">
    <property type="entry name" value="GENERAL SECRETION PATHWAY PROTEIN G"/>
    <property type="match status" value="1"/>
</dbReference>
<organism evidence="2 3">
    <name type="scientific">Gimesia chilikensis</name>
    <dbReference type="NCBI Taxonomy" id="2605989"/>
    <lineage>
        <taxon>Bacteria</taxon>
        <taxon>Pseudomonadati</taxon>
        <taxon>Planctomycetota</taxon>
        <taxon>Planctomycetia</taxon>
        <taxon>Planctomycetales</taxon>
        <taxon>Planctomycetaceae</taxon>
        <taxon>Gimesia</taxon>
    </lineage>
</organism>
<sequence>MLSYRKSGFTLIELLVVIAIIAILIALLLPAVQQAREAARRSQCKNNLKQFGIALHNYHETYGVLPMAANLSDAGTYSRRYSANVSLLPFFEQAPLFNLIAGGGTATAVNGTTNYAAFGGNPWDTNYLPFRQQIPMFLCPSDPESSQTAELADTNYVFSRGDSIQDNNRWAGNGGRGLRGMFSSIGDSGNDGTFGRCVRFRDVLDGLSNTISMSERVKAQPNSTNIRDGAMPMNFGDAFRGNPSLIYGQVDSSGNIIGSVARVSGTRWADGAPAYTGCTTTLGPNTPNALNSSSDQADGVFDPSSRHTGGVHCLMGDGAVRFVSENIDTGNTTSGSVTAGKSPYGIWGALGSISGSEVIAEY</sequence>
<dbReference type="Pfam" id="PF07963">
    <property type="entry name" value="N_methyl"/>
    <property type="match status" value="1"/>
</dbReference>
<dbReference type="InterPro" id="IPR011453">
    <property type="entry name" value="DUF1559"/>
</dbReference>
<evidence type="ECO:0000313" key="2">
    <source>
        <dbReference type="EMBL" id="QDT21578.1"/>
    </source>
</evidence>
<dbReference type="Gene3D" id="3.30.700.10">
    <property type="entry name" value="Glycoprotein, Type 4 Pilin"/>
    <property type="match status" value="1"/>
</dbReference>
<dbReference type="InterPro" id="IPR027558">
    <property type="entry name" value="Pre_pil_HX9DG_C"/>
</dbReference>
<dbReference type="Pfam" id="PF07596">
    <property type="entry name" value="SBP_bac_10"/>
    <property type="match status" value="1"/>
</dbReference>
<dbReference type="PANTHER" id="PTHR30093:SF2">
    <property type="entry name" value="TYPE II SECRETION SYSTEM PROTEIN H"/>
    <property type="match status" value="1"/>
</dbReference>
<dbReference type="Proteomes" id="UP000320421">
    <property type="component" value="Chromosome"/>
</dbReference>
<dbReference type="PROSITE" id="PS00409">
    <property type="entry name" value="PROKAR_NTER_METHYL"/>
    <property type="match status" value="1"/>
</dbReference>
<dbReference type="NCBIfam" id="TIGR04294">
    <property type="entry name" value="pre_pil_HX9DG"/>
    <property type="match status" value="1"/>
</dbReference>
<evidence type="ECO:0000259" key="1">
    <source>
        <dbReference type="Pfam" id="PF07596"/>
    </source>
</evidence>
<evidence type="ECO:0000313" key="3">
    <source>
        <dbReference type="Proteomes" id="UP000320421"/>
    </source>
</evidence>
<gene>
    <name evidence="2" type="ORF">HG66A1_33810</name>
</gene>
<protein>
    <submittedName>
        <fullName evidence="2">Putative major pilin subunit</fullName>
    </submittedName>
</protein>
<dbReference type="InterPro" id="IPR012902">
    <property type="entry name" value="N_methyl_site"/>
</dbReference>
<dbReference type="SUPFAM" id="SSF54523">
    <property type="entry name" value="Pili subunits"/>
    <property type="match status" value="1"/>
</dbReference>
<feature type="domain" description="DUF1559" evidence="1">
    <location>
        <begin position="33"/>
        <end position="329"/>
    </location>
</feature>
<name>A0A517PQD8_9PLAN</name>
<reference evidence="2 3" key="1">
    <citation type="submission" date="2019-02" db="EMBL/GenBank/DDBJ databases">
        <title>Deep-cultivation of Planctomycetes and their phenomic and genomic characterization uncovers novel biology.</title>
        <authorList>
            <person name="Wiegand S."/>
            <person name="Jogler M."/>
            <person name="Boedeker C."/>
            <person name="Pinto D."/>
            <person name="Vollmers J."/>
            <person name="Rivas-Marin E."/>
            <person name="Kohn T."/>
            <person name="Peeters S.H."/>
            <person name="Heuer A."/>
            <person name="Rast P."/>
            <person name="Oberbeckmann S."/>
            <person name="Bunk B."/>
            <person name="Jeske O."/>
            <person name="Meyerdierks A."/>
            <person name="Storesund J.E."/>
            <person name="Kallscheuer N."/>
            <person name="Luecker S."/>
            <person name="Lage O.M."/>
            <person name="Pohl T."/>
            <person name="Merkel B.J."/>
            <person name="Hornburger P."/>
            <person name="Mueller R.-W."/>
            <person name="Bruemmer F."/>
            <person name="Labrenz M."/>
            <person name="Spormann A.M."/>
            <person name="Op den Camp H."/>
            <person name="Overmann J."/>
            <person name="Amann R."/>
            <person name="Jetten M.S.M."/>
            <person name="Mascher T."/>
            <person name="Medema M.H."/>
            <person name="Devos D.P."/>
            <person name="Kaster A.-K."/>
            <person name="Ovreas L."/>
            <person name="Rohde M."/>
            <person name="Galperin M.Y."/>
            <person name="Jogler C."/>
        </authorList>
    </citation>
    <scope>NUCLEOTIDE SEQUENCE [LARGE SCALE GENOMIC DNA]</scope>
    <source>
        <strain evidence="2 3">HG66A1</strain>
    </source>
</reference>
<dbReference type="OrthoDB" id="241541at2"/>